<dbReference type="AlphaFoldDB" id="A0A1E5Q6B6"/>
<evidence type="ECO:0000256" key="1">
    <source>
        <dbReference type="SAM" id="MobiDB-lite"/>
    </source>
</evidence>
<keyword evidence="2" id="KW-0812">Transmembrane</keyword>
<organism evidence="3 4">
    <name type="scientific">Magnetovibrio blakemorei</name>
    <dbReference type="NCBI Taxonomy" id="28181"/>
    <lineage>
        <taxon>Bacteria</taxon>
        <taxon>Pseudomonadati</taxon>
        <taxon>Pseudomonadota</taxon>
        <taxon>Alphaproteobacteria</taxon>
        <taxon>Rhodospirillales</taxon>
        <taxon>Magnetovibrionaceae</taxon>
        <taxon>Magnetovibrio</taxon>
    </lineage>
</organism>
<feature type="transmembrane region" description="Helical" evidence="2">
    <location>
        <begin position="96"/>
        <end position="119"/>
    </location>
</feature>
<name>A0A1E5Q6B6_9PROT</name>
<evidence type="ECO:0000313" key="3">
    <source>
        <dbReference type="EMBL" id="OEJ65589.1"/>
    </source>
</evidence>
<feature type="compositionally biased region" description="Basic and acidic residues" evidence="1">
    <location>
        <begin position="130"/>
        <end position="154"/>
    </location>
</feature>
<evidence type="ECO:0000313" key="4">
    <source>
        <dbReference type="Proteomes" id="UP000095347"/>
    </source>
</evidence>
<keyword evidence="2" id="KW-1133">Transmembrane helix</keyword>
<accession>A0A1E5Q6B6</accession>
<feature type="transmembrane region" description="Helical" evidence="2">
    <location>
        <begin position="66"/>
        <end position="84"/>
    </location>
</feature>
<proteinExistence type="predicted"/>
<sequence length="164" mass="18934">MEVAMAEAYLELLKAFNFTEMQAWIAVISAFLFTSNLLGGILSALFFANSSQLQPRPLKERISFRLFLFSEIILWVFVFFYHVFMIEEIILAHLVYWISATMMLPLLAIIGSQVMYVVFSGRMKAKEAELKRRQSAVREQRRKAMEDAPAEHPAPKHPMPKHGH</sequence>
<evidence type="ECO:0008006" key="5">
    <source>
        <dbReference type="Google" id="ProtNLM"/>
    </source>
</evidence>
<evidence type="ECO:0000256" key="2">
    <source>
        <dbReference type="SAM" id="Phobius"/>
    </source>
</evidence>
<feature type="transmembrane region" description="Helical" evidence="2">
    <location>
        <begin position="23"/>
        <end position="46"/>
    </location>
</feature>
<feature type="region of interest" description="Disordered" evidence="1">
    <location>
        <begin position="130"/>
        <end position="164"/>
    </location>
</feature>
<reference evidence="4" key="1">
    <citation type="submission" date="2016-07" db="EMBL/GenBank/DDBJ databases">
        <authorList>
            <person name="Florea S."/>
            <person name="Webb J.S."/>
            <person name="Jaromczyk J."/>
            <person name="Schardl C.L."/>
        </authorList>
    </citation>
    <scope>NUCLEOTIDE SEQUENCE [LARGE SCALE GENOMIC DNA]</scope>
    <source>
        <strain evidence="4">MV-1</strain>
    </source>
</reference>
<gene>
    <name evidence="3" type="ORF">BEN30_14140</name>
</gene>
<dbReference type="Proteomes" id="UP000095347">
    <property type="component" value="Unassembled WGS sequence"/>
</dbReference>
<keyword evidence="2" id="KW-0472">Membrane</keyword>
<dbReference type="EMBL" id="MCGG01000048">
    <property type="protein sequence ID" value="OEJ65589.1"/>
    <property type="molecule type" value="Genomic_DNA"/>
</dbReference>
<comment type="caution">
    <text evidence="3">The sequence shown here is derived from an EMBL/GenBank/DDBJ whole genome shotgun (WGS) entry which is preliminary data.</text>
</comment>
<keyword evidence="4" id="KW-1185">Reference proteome</keyword>
<protein>
    <recommendedName>
        <fullName evidence="5">Transmembrane protein</fullName>
    </recommendedName>
</protein>